<protein>
    <recommendedName>
        <fullName evidence="4">DNA mismatch repair protein MutL</fullName>
    </recommendedName>
</protein>
<dbReference type="InterPro" id="IPR020568">
    <property type="entry name" value="Ribosomal_Su5_D2-typ_SF"/>
</dbReference>
<dbReference type="GO" id="GO:0004519">
    <property type="term" value="F:endonuclease activity"/>
    <property type="evidence" value="ECO:0007669"/>
    <property type="project" value="UniProtKB-KW"/>
</dbReference>
<evidence type="ECO:0000256" key="1">
    <source>
        <dbReference type="ARBA" id="ARBA00006082"/>
    </source>
</evidence>
<accession>A0ABV1GJH3</accession>
<evidence type="ECO:0000259" key="6">
    <source>
        <dbReference type="SMART" id="SM01340"/>
    </source>
</evidence>
<dbReference type="HAMAP" id="MF_00149">
    <property type="entry name" value="DNA_mis_repair"/>
    <property type="match status" value="1"/>
</dbReference>
<dbReference type="SMART" id="SM00853">
    <property type="entry name" value="MutL_C"/>
    <property type="match status" value="1"/>
</dbReference>
<comment type="caution">
    <text evidence="7">The sequence shown here is derived from an EMBL/GenBank/DDBJ whole genome shotgun (WGS) entry which is preliminary data.</text>
</comment>
<dbReference type="CDD" id="cd16926">
    <property type="entry name" value="HATPase_MutL-MLH-PMS-like"/>
    <property type="match status" value="1"/>
</dbReference>
<dbReference type="PANTHER" id="PTHR10073">
    <property type="entry name" value="DNA MISMATCH REPAIR PROTEIN MLH, PMS, MUTL"/>
    <property type="match status" value="1"/>
</dbReference>
<keyword evidence="3 4" id="KW-0234">DNA repair</keyword>
<evidence type="ECO:0000259" key="5">
    <source>
        <dbReference type="SMART" id="SM00853"/>
    </source>
</evidence>
<keyword evidence="7" id="KW-0255">Endonuclease</keyword>
<feature type="domain" description="MutL C-terminal dimerisation" evidence="5">
    <location>
        <begin position="456"/>
        <end position="596"/>
    </location>
</feature>
<dbReference type="InterPro" id="IPR038973">
    <property type="entry name" value="MutL/Mlh/Pms-like"/>
</dbReference>
<dbReference type="InterPro" id="IPR002099">
    <property type="entry name" value="MutL/Mlh/PMS"/>
</dbReference>
<dbReference type="Pfam" id="PF01119">
    <property type="entry name" value="DNA_mis_repair"/>
    <property type="match status" value="1"/>
</dbReference>
<dbReference type="Proteomes" id="UP001477672">
    <property type="component" value="Unassembled WGS sequence"/>
</dbReference>
<proteinExistence type="inferred from homology"/>
<dbReference type="InterPro" id="IPR014721">
    <property type="entry name" value="Ribsml_uS5_D2-typ_fold_subgr"/>
</dbReference>
<keyword evidence="7" id="KW-0540">Nuclease</keyword>
<gene>
    <name evidence="4 7" type="primary">mutL</name>
    <name evidence="7" type="ORF">WMO24_14785</name>
</gene>
<dbReference type="InterPro" id="IPR014762">
    <property type="entry name" value="DNA_mismatch_repair_CS"/>
</dbReference>
<dbReference type="Gene3D" id="3.30.565.10">
    <property type="entry name" value="Histidine kinase-like ATPase, C-terminal domain"/>
    <property type="match status" value="1"/>
</dbReference>
<evidence type="ECO:0000313" key="8">
    <source>
        <dbReference type="Proteomes" id="UP001477672"/>
    </source>
</evidence>
<reference evidence="7 8" key="1">
    <citation type="submission" date="2024-03" db="EMBL/GenBank/DDBJ databases">
        <title>Human intestinal bacterial collection.</title>
        <authorList>
            <person name="Pauvert C."/>
            <person name="Hitch T.C.A."/>
            <person name="Clavel T."/>
        </authorList>
    </citation>
    <scope>NUCLEOTIDE SEQUENCE [LARGE SCALE GENOMIC DNA]</scope>
    <source>
        <strain evidence="7 8">CLA-JM-H11</strain>
    </source>
</reference>
<dbReference type="PANTHER" id="PTHR10073:SF12">
    <property type="entry name" value="DNA MISMATCH REPAIR PROTEIN MLH1"/>
    <property type="match status" value="1"/>
</dbReference>
<dbReference type="SMART" id="SM01340">
    <property type="entry name" value="DNA_mis_repair"/>
    <property type="match status" value="1"/>
</dbReference>
<sequence>MAKIHVLDKHTAELIAAGEVVERPSSVVKELTENAIDAGATAVTVTIERGGISMIQIADNGSGIEAESIPTAFLRHATSKIQSEDDLENIHTLGFRGEALASIASVARVELLTKTEQDEYAYCYRISGGEEEGIEPGARPQGTTITVRDLFYNTPARMKFLKKDASEGNYVSDVVSQLALSHPEISFKFVREGKVQFQTPGDGKLLSAAYAVLSRDFAKDLLEVGHVHGNYQISGLVTPPKSGRASRSMQHFFINGRFVKNRTMMAALEAAYKGVLMQGRFPGCVLTVTMPPQLVDVNVHPAKTEVRFAREKEVFDAVYSAVKSVLITPESSSKALAFEEKSVSRPMETPHPAPAAAPVRPTKPAAEQIRAYDNMVSRLASVSPVPYRAVYEKEPDTPVVEIPKRPAPFVPAAQEKEASAPVVSACETKVPAAEAKAEIQQTVLPGIQPEKQELRFVGEVFNTYIIAQRGQEICFIDKHAAHERIIYESLMEHYGQVSSQMLLVPATIRLSGEEKNALMQHEKILADSGLEIEDFGGSSVVVRAVPADVPPDDVENLVVELASHLRENPRYTVGEKTEWVLHSIACRAAIKAGDKTHAAQLMRLAQEVMDGKIPPFCPHGRPVILRLTLKELEKQFGRQG</sequence>
<dbReference type="CDD" id="cd00782">
    <property type="entry name" value="MutL_Trans"/>
    <property type="match status" value="1"/>
</dbReference>
<evidence type="ECO:0000256" key="2">
    <source>
        <dbReference type="ARBA" id="ARBA00022763"/>
    </source>
</evidence>
<dbReference type="InterPro" id="IPR042120">
    <property type="entry name" value="MutL_C_dimsub"/>
</dbReference>
<evidence type="ECO:0000256" key="3">
    <source>
        <dbReference type="ARBA" id="ARBA00023204"/>
    </source>
</evidence>
<evidence type="ECO:0000313" key="7">
    <source>
        <dbReference type="EMBL" id="MEQ2521683.1"/>
    </source>
</evidence>
<dbReference type="Pfam" id="PF08676">
    <property type="entry name" value="MutL_C"/>
    <property type="match status" value="1"/>
</dbReference>
<dbReference type="Pfam" id="PF13589">
    <property type="entry name" value="HATPase_c_3"/>
    <property type="match status" value="1"/>
</dbReference>
<evidence type="ECO:0000256" key="4">
    <source>
        <dbReference type="HAMAP-Rule" id="MF_00149"/>
    </source>
</evidence>
<dbReference type="EMBL" id="JBBMFA010000113">
    <property type="protein sequence ID" value="MEQ2521683.1"/>
    <property type="molecule type" value="Genomic_DNA"/>
</dbReference>
<dbReference type="Gene3D" id="3.30.1370.100">
    <property type="entry name" value="MutL, C-terminal domain, regulatory subdomain"/>
    <property type="match status" value="1"/>
</dbReference>
<dbReference type="InterPro" id="IPR037198">
    <property type="entry name" value="MutL_C_sf"/>
</dbReference>
<keyword evidence="8" id="KW-1185">Reference proteome</keyword>
<dbReference type="InterPro" id="IPR013507">
    <property type="entry name" value="DNA_mismatch_S5_2-like"/>
</dbReference>
<organism evidence="7 8">
    <name type="scientific">Ruthenibacterium intestinale</name>
    <dbReference type="NCBI Taxonomy" id="3133163"/>
    <lineage>
        <taxon>Bacteria</taxon>
        <taxon>Bacillati</taxon>
        <taxon>Bacillota</taxon>
        <taxon>Clostridia</taxon>
        <taxon>Eubacteriales</taxon>
        <taxon>Oscillospiraceae</taxon>
        <taxon>Ruthenibacterium</taxon>
    </lineage>
</organism>
<feature type="domain" description="DNA mismatch repair protein S5" evidence="6">
    <location>
        <begin position="209"/>
        <end position="327"/>
    </location>
</feature>
<comment type="similarity">
    <text evidence="1 4">Belongs to the DNA mismatch repair MutL/HexB family.</text>
</comment>
<dbReference type="SUPFAM" id="SSF54211">
    <property type="entry name" value="Ribosomal protein S5 domain 2-like"/>
    <property type="match status" value="1"/>
</dbReference>
<dbReference type="Gene3D" id="3.30.230.10">
    <property type="match status" value="1"/>
</dbReference>
<dbReference type="PROSITE" id="PS00058">
    <property type="entry name" value="DNA_MISMATCH_REPAIR_1"/>
    <property type="match status" value="1"/>
</dbReference>
<keyword evidence="2 4" id="KW-0227">DNA damage</keyword>
<dbReference type="Gene3D" id="3.30.1540.20">
    <property type="entry name" value="MutL, C-terminal domain, dimerisation subdomain"/>
    <property type="match status" value="1"/>
</dbReference>
<dbReference type="SUPFAM" id="SSF118116">
    <property type="entry name" value="DNA mismatch repair protein MutL"/>
    <property type="match status" value="1"/>
</dbReference>
<dbReference type="InterPro" id="IPR042121">
    <property type="entry name" value="MutL_C_regsub"/>
</dbReference>
<dbReference type="NCBIfam" id="TIGR00585">
    <property type="entry name" value="mutl"/>
    <property type="match status" value="1"/>
</dbReference>
<dbReference type="SUPFAM" id="SSF55874">
    <property type="entry name" value="ATPase domain of HSP90 chaperone/DNA topoisomerase II/histidine kinase"/>
    <property type="match status" value="1"/>
</dbReference>
<comment type="function">
    <text evidence="4">This protein is involved in the repair of mismatches in DNA. It is required for dam-dependent methyl-directed DNA mismatch repair. May act as a 'molecular matchmaker', a protein that promotes the formation of a stable complex between two or more DNA-binding proteins in an ATP-dependent manner without itself being part of a final effector complex.</text>
</comment>
<dbReference type="InterPro" id="IPR014790">
    <property type="entry name" value="MutL_C"/>
</dbReference>
<dbReference type="InterPro" id="IPR020667">
    <property type="entry name" value="DNA_mismatch_repair_MutL"/>
</dbReference>
<keyword evidence="7" id="KW-0378">Hydrolase</keyword>
<dbReference type="RefSeq" id="WP_349217153.1">
    <property type="nucleotide sequence ID" value="NZ_JBBMFA010000113.1"/>
</dbReference>
<dbReference type="InterPro" id="IPR036890">
    <property type="entry name" value="HATPase_C_sf"/>
</dbReference>
<name>A0ABV1GJH3_9FIRM</name>